<evidence type="ECO:0000256" key="3">
    <source>
        <dbReference type="ARBA" id="ARBA00022692"/>
    </source>
</evidence>
<dbReference type="OrthoDB" id="5592477at2"/>
<keyword evidence="5 6" id="KW-0472">Membrane</keyword>
<dbReference type="GO" id="GO:0016020">
    <property type="term" value="C:membrane"/>
    <property type="evidence" value="ECO:0007669"/>
    <property type="project" value="UniProtKB-SubCell"/>
</dbReference>
<dbReference type="EMBL" id="NPDZ01000003">
    <property type="protein sequence ID" value="PJZ73861.1"/>
    <property type="molecule type" value="Genomic_DNA"/>
</dbReference>
<keyword evidence="3 6" id="KW-0812">Transmembrane</keyword>
<dbReference type="EMBL" id="NPDY01000002">
    <property type="protein sequence ID" value="PJZ70650.1"/>
    <property type="molecule type" value="Genomic_DNA"/>
</dbReference>
<feature type="transmembrane region" description="Helical" evidence="6">
    <location>
        <begin position="103"/>
        <end position="120"/>
    </location>
</feature>
<comment type="subcellular location">
    <subcellularLocation>
        <location evidence="1">Membrane</location>
        <topology evidence="1">Multi-pass membrane protein</topology>
    </subcellularLocation>
</comment>
<evidence type="ECO:0000313" key="9">
    <source>
        <dbReference type="Proteomes" id="UP000231962"/>
    </source>
</evidence>
<evidence type="ECO:0000313" key="10">
    <source>
        <dbReference type="Proteomes" id="UP000231990"/>
    </source>
</evidence>
<dbReference type="Pfam" id="PF07947">
    <property type="entry name" value="YhhN"/>
    <property type="match status" value="1"/>
</dbReference>
<proteinExistence type="inferred from homology"/>
<evidence type="ECO:0008006" key="11">
    <source>
        <dbReference type="Google" id="ProtNLM"/>
    </source>
</evidence>
<evidence type="ECO:0000313" key="8">
    <source>
        <dbReference type="EMBL" id="PJZ73861.1"/>
    </source>
</evidence>
<feature type="transmembrane region" description="Helical" evidence="6">
    <location>
        <begin position="76"/>
        <end position="96"/>
    </location>
</feature>
<feature type="transmembrane region" description="Helical" evidence="6">
    <location>
        <begin position="126"/>
        <end position="144"/>
    </location>
</feature>
<reference evidence="9 10" key="1">
    <citation type="submission" date="2017-07" db="EMBL/GenBank/DDBJ databases">
        <title>Leptospira spp. isolated from tropical soils.</title>
        <authorList>
            <person name="Thibeaux R."/>
            <person name="Iraola G."/>
            <person name="Ferres I."/>
            <person name="Bierque E."/>
            <person name="Girault D."/>
            <person name="Soupe-Gilbert M.-E."/>
            <person name="Picardeau M."/>
            <person name="Goarant C."/>
        </authorList>
    </citation>
    <scope>NUCLEOTIDE SEQUENCE [LARGE SCALE GENOMIC DNA]</scope>
    <source>
        <strain evidence="8 10">FH1-B-B1</strain>
        <strain evidence="7 9">FH1-B-C1</strain>
    </source>
</reference>
<feature type="transmembrane region" description="Helical" evidence="6">
    <location>
        <begin position="12"/>
        <end position="40"/>
    </location>
</feature>
<feature type="transmembrane region" description="Helical" evidence="6">
    <location>
        <begin position="156"/>
        <end position="177"/>
    </location>
</feature>
<dbReference type="Proteomes" id="UP000231990">
    <property type="component" value="Unassembled WGS sequence"/>
</dbReference>
<evidence type="ECO:0000313" key="7">
    <source>
        <dbReference type="EMBL" id="PJZ70650.1"/>
    </source>
</evidence>
<keyword evidence="9" id="KW-1185">Reference proteome</keyword>
<dbReference type="RefSeq" id="WP_100712657.1">
    <property type="nucleotide sequence ID" value="NZ_NPDY01000002.1"/>
</dbReference>
<evidence type="ECO:0000256" key="4">
    <source>
        <dbReference type="ARBA" id="ARBA00022989"/>
    </source>
</evidence>
<dbReference type="Proteomes" id="UP000231962">
    <property type="component" value="Unassembled WGS sequence"/>
</dbReference>
<comment type="similarity">
    <text evidence="2">Belongs to the TMEM86 family.</text>
</comment>
<feature type="transmembrane region" description="Helical" evidence="6">
    <location>
        <begin position="52"/>
        <end position="70"/>
    </location>
</feature>
<dbReference type="PANTHER" id="PTHR31885:SF6">
    <property type="entry name" value="GH04784P"/>
    <property type="match status" value="1"/>
</dbReference>
<evidence type="ECO:0000256" key="1">
    <source>
        <dbReference type="ARBA" id="ARBA00004141"/>
    </source>
</evidence>
<dbReference type="AlphaFoldDB" id="A0A2M9ZPE0"/>
<accession>A0A2M9ZPE0</accession>
<dbReference type="PANTHER" id="PTHR31885">
    <property type="entry name" value="GH04784P"/>
    <property type="match status" value="1"/>
</dbReference>
<gene>
    <name evidence="7" type="ORF">CH360_03705</name>
    <name evidence="8" type="ORF">CH373_06845</name>
</gene>
<sequence>MLRIFYLILCSLHLLVLVFFSEIFALRLLSKILPIVLLIFALVQEKRTKTKLGIWIGIGLVFSLIGDTILALPDRVFVLGLASFLITQICYTFAFSLHSSLHLWRLLPFLVFGILYYAWLLGGIPASMQIPVAFYVLAICTMGWRSAAREVSKKKWILSLSGASIFIVSDALIALGQFTSIKIPFHGIAIMGTYYLAQYLIFESTKEE</sequence>
<comment type="caution">
    <text evidence="8">The sequence shown here is derived from an EMBL/GenBank/DDBJ whole genome shotgun (WGS) entry which is preliminary data.</text>
</comment>
<dbReference type="GO" id="GO:0016787">
    <property type="term" value="F:hydrolase activity"/>
    <property type="evidence" value="ECO:0007669"/>
    <property type="project" value="TreeGrafter"/>
</dbReference>
<feature type="transmembrane region" description="Helical" evidence="6">
    <location>
        <begin position="183"/>
        <end position="202"/>
    </location>
</feature>
<evidence type="ECO:0000256" key="6">
    <source>
        <dbReference type="SAM" id="Phobius"/>
    </source>
</evidence>
<protein>
    <recommendedName>
        <fullName evidence="11">Lysoplasmalogenase</fullName>
    </recommendedName>
</protein>
<keyword evidence="4 6" id="KW-1133">Transmembrane helix</keyword>
<dbReference type="InterPro" id="IPR012506">
    <property type="entry name" value="TMEM86B-like"/>
</dbReference>
<evidence type="ECO:0000256" key="5">
    <source>
        <dbReference type="ARBA" id="ARBA00023136"/>
    </source>
</evidence>
<evidence type="ECO:0000256" key="2">
    <source>
        <dbReference type="ARBA" id="ARBA00007375"/>
    </source>
</evidence>
<organism evidence="8 10">
    <name type="scientific">Leptospira perolatii</name>
    <dbReference type="NCBI Taxonomy" id="2023191"/>
    <lineage>
        <taxon>Bacteria</taxon>
        <taxon>Pseudomonadati</taxon>
        <taxon>Spirochaetota</taxon>
        <taxon>Spirochaetia</taxon>
        <taxon>Leptospirales</taxon>
        <taxon>Leptospiraceae</taxon>
        <taxon>Leptospira</taxon>
    </lineage>
</organism>
<name>A0A2M9ZPE0_9LEPT</name>